<dbReference type="EMBL" id="JAVRRT010000009">
    <property type="protein sequence ID" value="KAK5169053.1"/>
    <property type="molecule type" value="Genomic_DNA"/>
</dbReference>
<evidence type="ECO:0000313" key="3">
    <source>
        <dbReference type="Proteomes" id="UP001337655"/>
    </source>
</evidence>
<dbReference type="Proteomes" id="UP001337655">
    <property type="component" value="Unassembled WGS sequence"/>
</dbReference>
<evidence type="ECO:0000256" key="1">
    <source>
        <dbReference type="SAM" id="MobiDB-lite"/>
    </source>
</evidence>
<feature type="region of interest" description="Disordered" evidence="1">
    <location>
        <begin position="1"/>
        <end position="54"/>
    </location>
</feature>
<evidence type="ECO:0000313" key="2">
    <source>
        <dbReference type="EMBL" id="KAK5169053.1"/>
    </source>
</evidence>
<dbReference type="AlphaFoldDB" id="A0AAV9P8H4"/>
<feature type="compositionally biased region" description="Basic and acidic residues" evidence="1">
    <location>
        <begin position="32"/>
        <end position="54"/>
    </location>
</feature>
<accession>A0AAV9P8H4</accession>
<gene>
    <name evidence="2" type="ORF">LTR77_006362</name>
</gene>
<sequence length="189" mass="21090">MRTMLRAWQSLVSTTPGPRESDTRPRKGTGAADRKFDSDRRTARPSDEKAEHRSTGFVISPEKLERLLVTSSTASIQRLEVVDNRSRSISHIVETLRTTLRTTQQLAQVAVTIKTANFTLAELAKLAASSPPGACVRSVGVGVWHISVNNGQHITLVQPQLRKAWRRLKLDPTIDRNSGRLRYVRRVAS</sequence>
<reference evidence="2 3" key="1">
    <citation type="submission" date="2023-08" db="EMBL/GenBank/DDBJ databases">
        <title>Black Yeasts Isolated from many extreme environments.</title>
        <authorList>
            <person name="Coleine C."/>
            <person name="Stajich J.E."/>
            <person name="Selbmann L."/>
        </authorList>
    </citation>
    <scope>NUCLEOTIDE SEQUENCE [LARGE SCALE GENOMIC DNA]</scope>
    <source>
        <strain evidence="2 3">CCFEE 5935</strain>
    </source>
</reference>
<protein>
    <submittedName>
        <fullName evidence="2">Uncharacterized protein</fullName>
    </submittedName>
</protein>
<name>A0AAV9P8H4_9PEZI</name>
<dbReference type="RefSeq" id="XP_064658519.1">
    <property type="nucleotide sequence ID" value="XM_064803604.1"/>
</dbReference>
<keyword evidence="3" id="KW-1185">Reference proteome</keyword>
<proteinExistence type="predicted"/>
<dbReference type="GeneID" id="89927702"/>
<comment type="caution">
    <text evidence="2">The sequence shown here is derived from an EMBL/GenBank/DDBJ whole genome shotgun (WGS) entry which is preliminary data.</text>
</comment>
<organism evidence="2 3">
    <name type="scientific">Saxophila tyrrhenica</name>
    <dbReference type="NCBI Taxonomy" id="1690608"/>
    <lineage>
        <taxon>Eukaryota</taxon>
        <taxon>Fungi</taxon>
        <taxon>Dikarya</taxon>
        <taxon>Ascomycota</taxon>
        <taxon>Pezizomycotina</taxon>
        <taxon>Dothideomycetes</taxon>
        <taxon>Dothideomycetidae</taxon>
        <taxon>Mycosphaerellales</taxon>
        <taxon>Extremaceae</taxon>
        <taxon>Saxophila</taxon>
    </lineage>
</organism>